<organism evidence="1">
    <name type="scientific">marine metagenome</name>
    <dbReference type="NCBI Taxonomy" id="408172"/>
    <lineage>
        <taxon>unclassified sequences</taxon>
        <taxon>metagenomes</taxon>
        <taxon>ecological metagenomes</taxon>
    </lineage>
</organism>
<proteinExistence type="predicted"/>
<reference evidence="1" key="1">
    <citation type="submission" date="2018-05" db="EMBL/GenBank/DDBJ databases">
        <authorList>
            <person name="Lanie J.A."/>
            <person name="Ng W.-L."/>
            <person name="Kazmierczak K.M."/>
            <person name="Andrzejewski T.M."/>
            <person name="Davidsen T.M."/>
            <person name="Wayne K.J."/>
            <person name="Tettelin H."/>
            <person name="Glass J.I."/>
            <person name="Rusch D."/>
            <person name="Podicherti R."/>
            <person name="Tsui H.-C.T."/>
            <person name="Winkler M.E."/>
        </authorList>
    </citation>
    <scope>NUCLEOTIDE SEQUENCE</scope>
</reference>
<dbReference type="AlphaFoldDB" id="A0A382DEP9"/>
<sequence>MGMKFLYVDVDNRKVVGLFRNSNEEIIKLNMKELQILIQKEQYVLNSSILSELKEALKAMGQYRKANRPWYERLFW</sequence>
<accession>A0A382DEP9</accession>
<evidence type="ECO:0000313" key="1">
    <source>
        <dbReference type="EMBL" id="SVB36986.1"/>
    </source>
</evidence>
<gene>
    <name evidence="1" type="ORF">METZ01_LOCUS189840</name>
</gene>
<dbReference type="EMBL" id="UINC01039062">
    <property type="protein sequence ID" value="SVB36986.1"/>
    <property type="molecule type" value="Genomic_DNA"/>
</dbReference>
<protein>
    <submittedName>
        <fullName evidence="1">Uncharacterized protein</fullName>
    </submittedName>
</protein>
<name>A0A382DEP9_9ZZZZ</name>